<accession>A0ABQ0A9T9</accession>
<sequence length="218" mass="24824">MNLSEYKQRYNKDDSTPGWDVIDSQLGLLYQQQEPKHWGTVIGYQLGGPDPLDGISAYESESGGAAHLHFCSYGFTSLYYDEEAVGGEFSRFGFELTFRLATALPPAEEPIWVCSLLQNLARYVFESGKWFEEYHWIPANGPIRADYDTDIVGLVFVKDPELKTVASPHGKVEFLQMFGITQVELDDIMNNKRTCKEVVESHRKTNPYFVTDLSRKSE</sequence>
<gene>
    <name evidence="2" type="ORF">NBRC116591_22340</name>
</gene>
<dbReference type="RefSeq" id="WP_353303107.1">
    <property type="nucleotide sequence ID" value="NZ_BAABWN010000006.1"/>
</dbReference>
<proteinExistence type="predicted"/>
<organism evidence="2 3">
    <name type="scientific">Sessilibacter corallicola</name>
    <dbReference type="NCBI Taxonomy" id="2904075"/>
    <lineage>
        <taxon>Bacteria</taxon>
        <taxon>Pseudomonadati</taxon>
        <taxon>Pseudomonadota</taxon>
        <taxon>Gammaproteobacteria</taxon>
        <taxon>Cellvibrionales</taxon>
        <taxon>Cellvibrionaceae</taxon>
        <taxon>Sessilibacter</taxon>
    </lineage>
</organism>
<evidence type="ECO:0000313" key="2">
    <source>
        <dbReference type="EMBL" id="GAA6168423.1"/>
    </source>
</evidence>
<keyword evidence="3" id="KW-1185">Reference proteome</keyword>
<dbReference type="Proteomes" id="UP001465153">
    <property type="component" value="Unassembled WGS sequence"/>
</dbReference>
<evidence type="ECO:0000259" key="1">
    <source>
        <dbReference type="Pfam" id="PF05076"/>
    </source>
</evidence>
<dbReference type="PANTHER" id="PTHR10928">
    <property type="entry name" value="SUPPRESSOR OF FUSED"/>
    <property type="match status" value="1"/>
</dbReference>
<dbReference type="InterPro" id="IPR007768">
    <property type="entry name" value="Suppressor_of_fused"/>
</dbReference>
<dbReference type="Pfam" id="PF05076">
    <property type="entry name" value="SUFU"/>
    <property type="match status" value="1"/>
</dbReference>
<dbReference type="EMBL" id="BAABWN010000006">
    <property type="protein sequence ID" value="GAA6168423.1"/>
    <property type="molecule type" value="Genomic_DNA"/>
</dbReference>
<dbReference type="InterPro" id="IPR037181">
    <property type="entry name" value="SUFU_N"/>
</dbReference>
<protein>
    <submittedName>
        <fullName evidence="2">Suppressor of fused domain protein</fullName>
    </submittedName>
</protein>
<comment type="caution">
    <text evidence="2">The sequence shown here is derived from an EMBL/GenBank/DDBJ whole genome shotgun (WGS) entry which is preliminary data.</text>
</comment>
<dbReference type="InterPro" id="IPR020941">
    <property type="entry name" value="SUFU-like_domain"/>
</dbReference>
<evidence type="ECO:0000313" key="3">
    <source>
        <dbReference type="Proteomes" id="UP001465153"/>
    </source>
</evidence>
<name>A0ABQ0A9T9_9GAMM</name>
<dbReference type="SUPFAM" id="SSF103359">
    <property type="entry name" value="Suppressor of Fused, N-terminal domain"/>
    <property type="match status" value="1"/>
</dbReference>
<dbReference type="PANTHER" id="PTHR10928:SF2">
    <property type="entry name" value="SUPPRESSOR OF FUSED HOMOLOG"/>
    <property type="match status" value="1"/>
</dbReference>
<reference evidence="2 3" key="1">
    <citation type="submission" date="2024-04" db="EMBL/GenBank/DDBJ databases">
        <title>Draft genome sequence of Sessilibacter corallicola NBRC 116591.</title>
        <authorList>
            <person name="Miyakawa T."/>
            <person name="Kusuya Y."/>
            <person name="Miura T."/>
        </authorList>
    </citation>
    <scope>NUCLEOTIDE SEQUENCE [LARGE SCALE GENOMIC DNA]</scope>
    <source>
        <strain evidence="2 3">KU-00831-HH</strain>
    </source>
</reference>
<feature type="domain" description="Suppressor of fused-like" evidence="1">
    <location>
        <begin position="48"/>
        <end position="216"/>
    </location>
</feature>